<dbReference type="InterPro" id="IPR053135">
    <property type="entry name" value="AKR2_Oxidoreductase"/>
</dbReference>
<feature type="domain" description="NADP-dependent oxidoreductase" evidence="1">
    <location>
        <begin position="62"/>
        <end position="240"/>
    </location>
</feature>
<dbReference type="InterPro" id="IPR036812">
    <property type="entry name" value="NAD(P)_OxRdtase_dom_sf"/>
</dbReference>
<evidence type="ECO:0000259" key="1">
    <source>
        <dbReference type="Pfam" id="PF00248"/>
    </source>
</evidence>
<evidence type="ECO:0000313" key="2">
    <source>
        <dbReference type="EMBL" id="NGO40473.1"/>
    </source>
</evidence>
<dbReference type="EMBL" id="JAAKYA010000095">
    <property type="protein sequence ID" value="NGO40473.1"/>
    <property type="molecule type" value="Genomic_DNA"/>
</dbReference>
<dbReference type="PANTHER" id="PTHR43312">
    <property type="entry name" value="D-THREO-ALDOSE 1-DEHYDROGENASE"/>
    <property type="match status" value="1"/>
</dbReference>
<proteinExistence type="predicted"/>
<dbReference type="InterPro" id="IPR023210">
    <property type="entry name" value="NADP_OxRdtase_dom"/>
</dbReference>
<dbReference type="SUPFAM" id="SSF51430">
    <property type="entry name" value="NAD(P)-linked oxidoreductase"/>
    <property type="match status" value="1"/>
</dbReference>
<evidence type="ECO:0000313" key="3">
    <source>
        <dbReference type="Proteomes" id="UP000477311"/>
    </source>
</evidence>
<name>A0A6M1RS96_9BACT</name>
<comment type="caution">
    <text evidence="2">The sequence shown here is derived from an EMBL/GenBank/DDBJ whole genome shotgun (WGS) entry which is preliminary data.</text>
</comment>
<gene>
    <name evidence="2" type="ORF">G4L39_13880</name>
</gene>
<keyword evidence="3" id="KW-1185">Reference proteome</keyword>
<dbReference type="AlphaFoldDB" id="A0A6M1RS96"/>
<accession>A0A6M1RS96</accession>
<dbReference type="PANTHER" id="PTHR43312:SF1">
    <property type="entry name" value="NADP-DEPENDENT OXIDOREDUCTASE DOMAIN-CONTAINING PROTEIN"/>
    <property type="match status" value="1"/>
</dbReference>
<organism evidence="2 3">
    <name type="scientific">Limisphaera ngatamarikiensis</name>
    <dbReference type="NCBI Taxonomy" id="1324935"/>
    <lineage>
        <taxon>Bacteria</taxon>
        <taxon>Pseudomonadati</taxon>
        <taxon>Verrucomicrobiota</taxon>
        <taxon>Verrucomicrobiia</taxon>
        <taxon>Limisphaerales</taxon>
        <taxon>Limisphaeraceae</taxon>
        <taxon>Limisphaera</taxon>
    </lineage>
</organism>
<dbReference type="Gene3D" id="3.20.20.100">
    <property type="entry name" value="NADP-dependent oxidoreductase domain"/>
    <property type="match status" value="1"/>
</dbReference>
<dbReference type="RefSeq" id="WP_165109101.1">
    <property type="nucleotide sequence ID" value="NZ_JAAKYA010000095.1"/>
</dbReference>
<protein>
    <submittedName>
        <fullName evidence="2">Aldo/keto reductase</fullName>
    </submittedName>
</protein>
<dbReference type="Pfam" id="PF00248">
    <property type="entry name" value="Aldo_ket_red"/>
    <property type="match status" value="1"/>
</dbReference>
<sequence length="344" mass="38091">MKRREFLKAMGGAAGWLALAGPHRTLQAAETVQGLPRRPLERTGVHLSIVGFPGLALVHYDQERCNAGVRTAWERGVNYFDVAPAYGNGECERKLGIALQGIPRDRYFLACKTKKRDAAGAREEMERSLQALKTDHFDLYQLHHLVRVDEVKQALGPGGAMETILKAREEGKVRWIGFSAHTTRAALEALRGFNFDTVMFPINFVEFYTRGFGKEVLALAAERGAAVLAIKALSHGSWPAGVERTRAWWYRSVETPEDIELALRFSLSQPGVVAAFPPAFLDLLDRAIEAARRFKPLDEPAETRLKAMAADCGSIFVREEQQAAQQALHSPADPPWPGCPYGVV</sequence>
<reference evidence="2 3" key="1">
    <citation type="submission" date="2020-02" db="EMBL/GenBank/DDBJ databases">
        <title>Draft genome sequence of Limisphaera ngatamarikiensis NGM72.4T, a thermophilic Verrucomicrobia grouped in subdivision 3.</title>
        <authorList>
            <person name="Carere C.R."/>
            <person name="Steen J."/>
            <person name="Hugenholtz P."/>
            <person name="Stott M.B."/>
        </authorList>
    </citation>
    <scope>NUCLEOTIDE SEQUENCE [LARGE SCALE GENOMIC DNA]</scope>
    <source>
        <strain evidence="2 3">NGM72.4</strain>
    </source>
</reference>
<dbReference type="CDD" id="cd19100">
    <property type="entry name" value="AKR_unchar"/>
    <property type="match status" value="1"/>
</dbReference>
<dbReference type="Proteomes" id="UP000477311">
    <property type="component" value="Unassembled WGS sequence"/>
</dbReference>